<name>A0A5N6YAZ4_9EURO</name>
<protein>
    <submittedName>
        <fullName evidence="1">Uncharacterized protein</fullName>
    </submittedName>
</protein>
<dbReference type="EMBL" id="ML737133">
    <property type="protein sequence ID" value="KAE8342634.1"/>
    <property type="molecule type" value="Genomic_DNA"/>
</dbReference>
<reference evidence="1" key="1">
    <citation type="submission" date="2019-04" db="EMBL/GenBank/DDBJ databases">
        <title>Friends and foes A comparative genomics study of 23 Aspergillus species from section Flavi.</title>
        <authorList>
            <consortium name="DOE Joint Genome Institute"/>
            <person name="Kjaerbolling I."/>
            <person name="Vesth T."/>
            <person name="Frisvad J.C."/>
            <person name="Nybo J.L."/>
            <person name="Theobald S."/>
            <person name="Kildgaard S."/>
            <person name="Isbrandt T."/>
            <person name="Kuo A."/>
            <person name="Sato A."/>
            <person name="Lyhne E.K."/>
            <person name="Kogle M.E."/>
            <person name="Wiebenga A."/>
            <person name="Kun R.S."/>
            <person name="Lubbers R.J."/>
            <person name="Makela M.R."/>
            <person name="Barry K."/>
            <person name="Chovatia M."/>
            <person name="Clum A."/>
            <person name="Daum C."/>
            <person name="Haridas S."/>
            <person name="He G."/>
            <person name="LaButti K."/>
            <person name="Lipzen A."/>
            <person name="Mondo S."/>
            <person name="Riley R."/>
            <person name="Salamov A."/>
            <person name="Simmons B.A."/>
            <person name="Magnuson J.K."/>
            <person name="Henrissat B."/>
            <person name="Mortensen U.H."/>
            <person name="Larsen T.O."/>
            <person name="Devries R.P."/>
            <person name="Grigoriev I.V."/>
            <person name="Machida M."/>
            <person name="Baker S.E."/>
            <person name="Andersen M.R."/>
        </authorList>
    </citation>
    <scope>NUCLEOTIDE SEQUENCE</scope>
    <source>
        <strain evidence="1">CBS 117612</strain>
    </source>
</reference>
<evidence type="ECO:0000313" key="1">
    <source>
        <dbReference type="EMBL" id="KAE8342634.1"/>
    </source>
</evidence>
<sequence length="195" mass="21693">MNILQPCGSESESQRSFFLHRLGGSYSSKDGSADRSDLGCTHDCFRGDRGGILCTKYFVMTKNRAWVDFVTSDIGASTGADLQEPFSARSFNSFLSGKPVVGWVFYDALGVWRGYGLRIRFVCDFLFDSTEGLKNRDLDGAARPDHDQGQVRCPGFLVNLGKATILVKYFGNPLELGRLSWLGRVVRRNFGHEVT</sequence>
<dbReference type="AlphaFoldDB" id="A0A5N6YAZ4"/>
<proteinExistence type="predicted"/>
<dbReference type="Proteomes" id="UP000325558">
    <property type="component" value="Unassembled WGS sequence"/>
</dbReference>
<gene>
    <name evidence="1" type="ORF">BDV24DRAFT_40701</name>
</gene>
<organism evidence="1">
    <name type="scientific">Aspergillus arachidicola</name>
    <dbReference type="NCBI Taxonomy" id="656916"/>
    <lineage>
        <taxon>Eukaryota</taxon>
        <taxon>Fungi</taxon>
        <taxon>Dikarya</taxon>
        <taxon>Ascomycota</taxon>
        <taxon>Pezizomycotina</taxon>
        <taxon>Eurotiomycetes</taxon>
        <taxon>Eurotiomycetidae</taxon>
        <taxon>Eurotiales</taxon>
        <taxon>Aspergillaceae</taxon>
        <taxon>Aspergillus</taxon>
        <taxon>Aspergillus subgen. Circumdati</taxon>
    </lineage>
</organism>
<accession>A0A5N6YAZ4</accession>